<name>A0ABW5JUH9_9FLAO</name>
<organism evidence="1 2">
    <name type="scientific">Gelatiniphilus marinus</name>
    <dbReference type="NCBI Taxonomy" id="1759464"/>
    <lineage>
        <taxon>Bacteria</taxon>
        <taxon>Pseudomonadati</taxon>
        <taxon>Bacteroidota</taxon>
        <taxon>Flavobacteriia</taxon>
        <taxon>Flavobacteriales</taxon>
        <taxon>Flavobacteriaceae</taxon>
        <taxon>Gelatiniphilus</taxon>
    </lineage>
</organism>
<dbReference type="RefSeq" id="WP_388017075.1">
    <property type="nucleotide sequence ID" value="NZ_JBHUDT010000002.1"/>
</dbReference>
<proteinExistence type="predicted"/>
<sequence length="122" mass="13836">MKKTLTLSLGTFYIYSNYLVAEINRGETVTIESNELLEDIAQKYFGSKKFVYITHRINSYAVDPLTYTRTSQIKNLAGFAVVSKNYVALSNAEIEKIFLKKPVGLFSNLDEAIDWAQSILKP</sequence>
<dbReference type="EMBL" id="JBHULK010000002">
    <property type="protein sequence ID" value="MFD2535152.1"/>
    <property type="molecule type" value="Genomic_DNA"/>
</dbReference>
<reference evidence="2" key="1">
    <citation type="journal article" date="2019" name="Int. J. Syst. Evol. Microbiol.">
        <title>The Global Catalogue of Microorganisms (GCM) 10K type strain sequencing project: providing services to taxonomists for standard genome sequencing and annotation.</title>
        <authorList>
            <consortium name="The Broad Institute Genomics Platform"/>
            <consortium name="The Broad Institute Genome Sequencing Center for Infectious Disease"/>
            <person name="Wu L."/>
            <person name="Ma J."/>
        </authorList>
    </citation>
    <scope>NUCLEOTIDE SEQUENCE [LARGE SCALE GENOMIC DNA]</scope>
    <source>
        <strain evidence="2">KCTC 42903</strain>
    </source>
</reference>
<comment type="caution">
    <text evidence="1">The sequence shown here is derived from an EMBL/GenBank/DDBJ whole genome shotgun (WGS) entry which is preliminary data.</text>
</comment>
<evidence type="ECO:0000313" key="2">
    <source>
        <dbReference type="Proteomes" id="UP001597441"/>
    </source>
</evidence>
<evidence type="ECO:0008006" key="3">
    <source>
        <dbReference type="Google" id="ProtNLM"/>
    </source>
</evidence>
<evidence type="ECO:0000313" key="1">
    <source>
        <dbReference type="EMBL" id="MFD2535152.1"/>
    </source>
</evidence>
<accession>A0ABW5JUH9</accession>
<dbReference type="Proteomes" id="UP001597441">
    <property type="component" value="Unassembled WGS sequence"/>
</dbReference>
<protein>
    <recommendedName>
        <fullName evidence="3">STAS/SEC14 domain-containing protein</fullName>
    </recommendedName>
</protein>
<keyword evidence="2" id="KW-1185">Reference proteome</keyword>
<gene>
    <name evidence="1" type="ORF">ACFSQS_08560</name>
</gene>